<name>A0A316UZN2_9BASI</name>
<proteinExistence type="inferred from homology"/>
<gene>
    <name evidence="5" type="ORF">BDZ90DRAFT_229689</name>
</gene>
<dbReference type="PANTHER" id="PTHR48407:SF1">
    <property type="entry name" value="CRANIOFACIAL DEVELOPMENT PROTEIN 1"/>
    <property type="match status" value="1"/>
</dbReference>
<feature type="compositionally biased region" description="Basic and acidic residues" evidence="3">
    <location>
        <begin position="176"/>
        <end position="189"/>
    </location>
</feature>
<dbReference type="AlphaFoldDB" id="A0A316UZN2"/>
<feature type="region of interest" description="Disordered" evidence="3">
    <location>
        <begin position="176"/>
        <end position="340"/>
    </location>
</feature>
<evidence type="ECO:0000313" key="5">
    <source>
        <dbReference type="EMBL" id="PWN30682.1"/>
    </source>
</evidence>
<dbReference type="STRING" id="1569628.A0A316UZN2"/>
<dbReference type="OrthoDB" id="445677at2759"/>
<reference evidence="5 6" key="1">
    <citation type="journal article" date="2018" name="Mol. Biol. Evol.">
        <title>Broad Genomic Sampling Reveals a Smut Pathogenic Ancestry of the Fungal Clade Ustilaginomycotina.</title>
        <authorList>
            <person name="Kijpornyongpan T."/>
            <person name="Mondo S.J."/>
            <person name="Barry K."/>
            <person name="Sandor L."/>
            <person name="Lee J."/>
            <person name="Lipzen A."/>
            <person name="Pangilinan J."/>
            <person name="LaButti K."/>
            <person name="Hainaut M."/>
            <person name="Henrissat B."/>
            <person name="Grigoriev I.V."/>
            <person name="Spatafora J.W."/>
            <person name="Aime M.C."/>
        </authorList>
    </citation>
    <scope>NUCLEOTIDE SEQUENCE [LARGE SCALE GENOMIC DNA]</scope>
    <source>
        <strain evidence="5 6">MCA 5214</strain>
    </source>
</reference>
<sequence>MSSDIQNGAKLAQMLDDTSARRRDGPEGKEDEEDEGEYGQPSASNVTGAEDEASSDEEGDSGDEGDGDAAEGIDDDELVALRKEAEEGGESANASGATLGRGKRRRAKEDVGKEDAKRVPSVGKTAADEAAWASFQAGTDHDASSSSSRTSAAASTEAAGQPLIKVIDRIRFAGEETTRERLLPADHPDTVAFLKKQKQAPTSSGSMVSPQPLSTSSTSSPSAPQPQPASSSSSSSRPPAPAARKKRTSKLAALASAAGDGDAKKMNTLEKSKMDWEGWKGAGSGGAPSGTAASGKALSEREREEMESQTKEGGGAKGGSMAGYLGRRDFLERVKDRTNG</sequence>
<protein>
    <recommendedName>
        <fullName evidence="2">SWR1-complex protein 5</fullName>
    </recommendedName>
</protein>
<evidence type="ECO:0000259" key="4">
    <source>
        <dbReference type="PROSITE" id="PS51279"/>
    </source>
</evidence>
<feature type="compositionally biased region" description="Basic and acidic residues" evidence="3">
    <location>
        <begin position="261"/>
        <end position="278"/>
    </location>
</feature>
<dbReference type="Pfam" id="PF07572">
    <property type="entry name" value="BCNT"/>
    <property type="match status" value="1"/>
</dbReference>
<feature type="compositionally biased region" description="Low complexity" evidence="3">
    <location>
        <begin position="250"/>
        <end position="260"/>
    </location>
</feature>
<accession>A0A316UZN2</accession>
<dbReference type="InterPro" id="IPR027124">
    <property type="entry name" value="Swc5/CFDP1/2"/>
</dbReference>
<evidence type="ECO:0000256" key="1">
    <source>
        <dbReference type="ARBA" id="ARBA00010465"/>
    </source>
</evidence>
<evidence type="ECO:0000313" key="6">
    <source>
        <dbReference type="Proteomes" id="UP000245884"/>
    </source>
</evidence>
<dbReference type="GO" id="GO:0000812">
    <property type="term" value="C:Swr1 complex"/>
    <property type="evidence" value="ECO:0007669"/>
    <property type="project" value="TreeGrafter"/>
</dbReference>
<feature type="compositionally biased region" description="Acidic residues" evidence="3">
    <location>
        <begin position="49"/>
        <end position="78"/>
    </location>
</feature>
<feature type="compositionally biased region" description="Basic and acidic residues" evidence="3">
    <location>
        <begin position="107"/>
        <end position="118"/>
    </location>
</feature>
<feature type="domain" description="BCNT-C" evidence="4">
    <location>
        <begin position="245"/>
        <end position="340"/>
    </location>
</feature>
<feature type="compositionally biased region" description="Basic and acidic residues" evidence="3">
    <location>
        <begin position="326"/>
        <end position="340"/>
    </location>
</feature>
<dbReference type="GeneID" id="37026996"/>
<feature type="compositionally biased region" description="Low complexity" evidence="3">
    <location>
        <begin position="209"/>
        <end position="237"/>
    </location>
</feature>
<feature type="compositionally biased region" description="Basic and acidic residues" evidence="3">
    <location>
        <begin position="298"/>
        <end position="310"/>
    </location>
</feature>
<keyword evidence="6" id="KW-1185">Reference proteome</keyword>
<feature type="compositionally biased region" description="Basic and acidic residues" evidence="3">
    <location>
        <begin position="18"/>
        <end position="28"/>
    </location>
</feature>
<feature type="compositionally biased region" description="Low complexity" evidence="3">
    <location>
        <begin position="144"/>
        <end position="159"/>
    </location>
</feature>
<dbReference type="PANTHER" id="PTHR48407">
    <property type="entry name" value="CRANIOFACIAL DEVELOPMENT PROTEIN 1"/>
    <property type="match status" value="1"/>
</dbReference>
<feature type="compositionally biased region" description="Gly residues" evidence="3">
    <location>
        <begin position="312"/>
        <end position="321"/>
    </location>
</feature>
<evidence type="ECO:0000256" key="2">
    <source>
        <dbReference type="ARBA" id="ARBA00019138"/>
    </source>
</evidence>
<feature type="region of interest" description="Disordered" evidence="3">
    <location>
        <begin position="1"/>
        <end position="164"/>
    </location>
</feature>
<evidence type="ECO:0000256" key="3">
    <source>
        <dbReference type="SAM" id="MobiDB-lite"/>
    </source>
</evidence>
<dbReference type="InterPro" id="IPR011421">
    <property type="entry name" value="BCNT-C"/>
</dbReference>
<dbReference type="Proteomes" id="UP000245884">
    <property type="component" value="Unassembled WGS sequence"/>
</dbReference>
<comment type="similarity">
    <text evidence="1">Belongs to the SWC5 family.</text>
</comment>
<dbReference type="PROSITE" id="PS51279">
    <property type="entry name" value="BCNT_C"/>
    <property type="match status" value="1"/>
</dbReference>
<organism evidence="5 6">
    <name type="scientific">Jaminaea rosea</name>
    <dbReference type="NCBI Taxonomy" id="1569628"/>
    <lineage>
        <taxon>Eukaryota</taxon>
        <taxon>Fungi</taxon>
        <taxon>Dikarya</taxon>
        <taxon>Basidiomycota</taxon>
        <taxon>Ustilaginomycotina</taxon>
        <taxon>Exobasidiomycetes</taxon>
        <taxon>Microstromatales</taxon>
        <taxon>Microstromatales incertae sedis</taxon>
        <taxon>Jaminaea</taxon>
    </lineage>
</organism>
<dbReference type="RefSeq" id="XP_025365294.1">
    <property type="nucleotide sequence ID" value="XM_025505173.1"/>
</dbReference>
<dbReference type="EMBL" id="KZ819662">
    <property type="protein sequence ID" value="PWN30682.1"/>
    <property type="molecule type" value="Genomic_DNA"/>
</dbReference>
<feature type="compositionally biased region" description="Polar residues" evidence="3">
    <location>
        <begin position="199"/>
        <end position="208"/>
    </location>
</feature>